<dbReference type="Proteomes" id="UP001275084">
    <property type="component" value="Unassembled WGS sequence"/>
</dbReference>
<name>A0AAJ0HJZ1_9PEZI</name>
<feature type="region of interest" description="Disordered" evidence="1">
    <location>
        <begin position="127"/>
        <end position="158"/>
    </location>
</feature>
<dbReference type="InterPro" id="IPR011990">
    <property type="entry name" value="TPR-like_helical_dom_sf"/>
</dbReference>
<dbReference type="SUPFAM" id="SSF48452">
    <property type="entry name" value="TPR-like"/>
    <property type="match status" value="1"/>
</dbReference>
<proteinExistence type="predicted"/>
<comment type="caution">
    <text evidence="2">The sequence shown here is derived from an EMBL/GenBank/DDBJ whole genome shotgun (WGS) entry which is preliminary data.</text>
</comment>
<feature type="compositionally biased region" description="Basic and acidic residues" evidence="1">
    <location>
        <begin position="65"/>
        <end position="81"/>
    </location>
</feature>
<dbReference type="InterPro" id="IPR053137">
    <property type="entry name" value="NLR-like"/>
</dbReference>
<reference evidence="2" key="1">
    <citation type="journal article" date="2023" name="Mol. Phylogenet. Evol.">
        <title>Genome-scale phylogeny and comparative genomics of the fungal order Sordariales.</title>
        <authorList>
            <person name="Hensen N."/>
            <person name="Bonometti L."/>
            <person name="Westerberg I."/>
            <person name="Brannstrom I.O."/>
            <person name="Guillou S."/>
            <person name="Cros-Aarteil S."/>
            <person name="Calhoun S."/>
            <person name="Haridas S."/>
            <person name="Kuo A."/>
            <person name="Mondo S."/>
            <person name="Pangilinan J."/>
            <person name="Riley R."/>
            <person name="LaButti K."/>
            <person name="Andreopoulos B."/>
            <person name="Lipzen A."/>
            <person name="Chen C."/>
            <person name="Yan M."/>
            <person name="Daum C."/>
            <person name="Ng V."/>
            <person name="Clum A."/>
            <person name="Steindorff A."/>
            <person name="Ohm R.A."/>
            <person name="Martin F."/>
            <person name="Silar P."/>
            <person name="Natvig D.O."/>
            <person name="Lalanne C."/>
            <person name="Gautier V."/>
            <person name="Ament-Velasquez S.L."/>
            <person name="Kruys A."/>
            <person name="Hutchinson M.I."/>
            <person name="Powell A.J."/>
            <person name="Barry K."/>
            <person name="Miller A.N."/>
            <person name="Grigoriev I.V."/>
            <person name="Debuchy R."/>
            <person name="Gladieux P."/>
            <person name="Hiltunen Thoren M."/>
            <person name="Johannesson H."/>
        </authorList>
    </citation>
    <scope>NUCLEOTIDE SEQUENCE</scope>
    <source>
        <strain evidence="2">CBS 955.72</strain>
    </source>
</reference>
<protein>
    <recommendedName>
        <fullName evidence="4">Kinesin light chain</fullName>
    </recommendedName>
</protein>
<dbReference type="PANTHER" id="PTHR46082:SF6">
    <property type="entry name" value="AAA+ ATPASE DOMAIN-CONTAINING PROTEIN-RELATED"/>
    <property type="match status" value="1"/>
</dbReference>
<evidence type="ECO:0008006" key="4">
    <source>
        <dbReference type="Google" id="ProtNLM"/>
    </source>
</evidence>
<dbReference type="EMBL" id="JAUIQD010000003">
    <property type="protein sequence ID" value="KAK3356287.1"/>
    <property type="molecule type" value="Genomic_DNA"/>
</dbReference>
<dbReference type="Pfam" id="PF13374">
    <property type="entry name" value="TPR_10"/>
    <property type="match status" value="1"/>
</dbReference>
<sequence length="158" mass="17030">MGHDSAMAERPLAGVVRDGTCFGSLARKTFLPSGSVKARVARLEEFDIRPKDLRGRGYDGSAAPARERMEDVGARGPHQDPDTLASMNNVATVLKSQGKHEEAEQMYRQGLQLSEKVLGKEHPATLFSKNKLAAPSGTALRNAGGVANQKKTGRLRYG</sequence>
<dbReference type="PANTHER" id="PTHR46082">
    <property type="entry name" value="ATP/GTP-BINDING PROTEIN-RELATED"/>
    <property type="match status" value="1"/>
</dbReference>
<dbReference type="Gene3D" id="1.25.40.10">
    <property type="entry name" value="Tetratricopeptide repeat domain"/>
    <property type="match status" value="1"/>
</dbReference>
<organism evidence="2 3">
    <name type="scientific">Lasiosphaeria hispida</name>
    <dbReference type="NCBI Taxonomy" id="260671"/>
    <lineage>
        <taxon>Eukaryota</taxon>
        <taxon>Fungi</taxon>
        <taxon>Dikarya</taxon>
        <taxon>Ascomycota</taxon>
        <taxon>Pezizomycotina</taxon>
        <taxon>Sordariomycetes</taxon>
        <taxon>Sordariomycetidae</taxon>
        <taxon>Sordariales</taxon>
        <taxon>Lasiosphaeriaceae</taxon>
        <taxon>Lasiosphaeria</taxon>
    </lineage>
</organism>
<gene>
    <name evidence="2" type="ORF">B0T25DRAFT_515990</name>
</gene>
<evidence type="ECO:0000313" key="3">
    <source>
        <dbReference type="Proteomes" id="UP001275084"/>
    </source>
</evidence>
<dbReference type="AlphaFoldDB" id="A0AAJ0HJZ1"/>
<feature type="region of interest" description="Disordered" evidence="1">
    <location>
        <begin position="52"/>
        <end position="85"/>
    </location>
</feature>
<accession>A0AAJ0HJZ1</accession>
<evidence type="ECO:0000256" key="1">
    <source>
        <dbReference type="SAM" id="MobiDB-lite"/>
    </source>
</evidence>
<keyword evidence="3" id="KW-1185">Reference proteome</keyword>
<evidence type="ECO:0000313" key="2">
    <source>
        <dbReference type="EMBL" id="KAK3356287.1"/>
    </source>
</evidence>
<reference evidence="2" key="2">
    <citation type="submission" date="2023-06" db="EMBL/GenBank/DDBJ databases">
        <authorList>
            <consortium name="Lawrence Berkeley National Laboratory"/>
            <person name="Haridas S."/>
            <person name="Hensen N."/>
            <person name="Bonometti L."/>
            <person name="Westerberg I."/>
            <person name="Brannstrom I.O."/>
            <person name="Guillou S."/>
            <person name="Cros-Aarteil S."/>
            <person name="Calhoun S."/>
            <person name="Kuo A."/>
            <person name="Mondo S."/>
            <person name="Pangilinan J."/>
            <person name="Riley R."/>
            <person name="Labutti K."/>
            <person name="Andreopoulos B."/>
            <person name="Lipzen A."/>
            <person name="Chen C."/>
            <person name="Yanf M."/>
            <person name="Daum C."/>
            <person name="Ng V."/>
            <person name="Clum A."/>
            <person name="Steindorff A."/>
            <person name="Ohm R."/>
            <person name="Martin F."/>
            <person name="Silar P."/>
            <person name="Natvig D."/>
            <person name="Lalanne C."/>
            <person name="Gautier V."/>
            <person name="Ament-Velasquez S.L."/>
            <person name="Kruys A."/>
            <person name="Hutchinson M.I."/>
            <person name="Powell A.J."/>
            <person name="Barry K."/>
            <person name="Miller A.N."/>
            <person name="Grigoriev I.V."/>
            <person name="Debuchy R."/>
            <person name="Gladieux P."/>
            <person name="Thoren M.H."/>
            <person name="Johannesson H."/>
        </authorList>
    </citation>
    <scope>NUCLEOTIDE SEQUENCE</scope>
    <source>
        <strain evidence="2">CBS 955.72</strain>
    </source>
</reference>